<dbReference type="AlphaFoldDB" id="A0A850NI18"/>
<protein>
    <recommendedName>
        <fullName evidence="3">HMA domain-containing protein</fullName>
    </recommendedName>
</protein>
<accession>A0A850NI18</accession>
<reference evidence="1 2" key="1">
    <citation type="submission" date="2020-01" db="EMBL/GenBank/DDBJ databases">
        <title>Draft Genome Analysis of Muricauda sp. HICW Isolated from coastal seawater of PR China.</title>
        <authorList>
            <person name="Chen M.-X."/>
        </authorList>
    </citation>
    <scope>NUCLEOTIDE SEQUENCE [LARGE SCALE GENOMIC DNA]</scope>
    <source>
        <strain evidence="1 2">HICW</strain>
    </source>
</reference>
<comment type="caution">
    <text evidence="1">The sequence shown here is derived from an EMBL/GenBank/DDBJ whole genome shotgun (WGS) entry which is preliminary data.</text>
</comment>
<keyword evidence="2" id="KW-1185">Reference proteome</keyword>
<evidence type="ECO:0000313" key="1">
    <source>
        <dbReference type="EMBL" id="NVN19814.1"/>
    </source>
</evidence>
<name>A0A850NI18_9FLAO</name>
<sequence>MIEVFITDIPNKTQADRVSSRILLENTDLKVNFDFNETEVAFPCGHTILRMEDVVNSDEIIAIVKESGFKCEVLEDKICK</sequence>
<gene>
    <name evidence="1" type="ORF">GUA46_15850</name>
</gene>
<dbReference type="Proteomes" id="UP000558089">
    <property type="component" value="Unassembled WGS sequence"/>
</dbReference>
<organism evidence="1 2">
    <name type="scientific">Flagellimonas chongwuensis</name>
    <dbReference type="NCBI Taxonomy" id="2697365"/>
    <lineage>
        <taxon>Bacteria</taxon>
        <taxon>Pseudomonadati</taxon>
        <taxon>Bacteroidota</taxon>
        <taxon>Flavobacteriia</taxon>
        <taxon>Flavobacteriales</taxon>
        <taxon>Flavobacteriaceae</taxon>
        <taxon>Flagellimonas</taxon>
    </lineage>
</organism>
<dbReference type="EMBL" id="WYET01000012">
    <property type="protein sequence ID" value="NVN19814.1"/>
    <property type="molecule type" value="Genomic_DNA"/>
</dbReference>
<dbReference type="RefSeq" id="WP_176621309.1">
    <property type="nucleotide sequence ID" value="NZ_WYET01000012.1"/>
</dbReference>
<evidence type="ECO:0000313" key="2">
    <source>
        <dbReference type="Proteomes" id="UP000558089"/>
    </source>
</evidence>
<proteinExistence type="predicted"/>
<evidence type="ECO:0008006" key="3">
    <source>
        <dbReference type="Google" id="ProtNLM"/>
    </source>
</evidence>